<feature type="transmembrane region" description="Helical" evidence="2">
    <location>
        <begin position="509"/>
        <end position="531"/>
    </location>
</feature>
<keyword evidence="2" id="KW-0472">Membrane</keyword>
<organism evidence="5">
    <name type="scientific">Amphora coffeiformis</name>
    <dbReference type="NCBI Taxonomy" id="265554"/>
    <lineage>
        <taxon>Eukaryota</taxon>
        <taxon>Sar</taxon>
        <taxon>Stramenopiles</taxon>
        <taxon>Ochrophyta</taxon>
        <taxon>Bacillariophyta</taxon>
        <taxon>Bacillariophyceae</taxon>
        <taxon>Bacillariophycidae</taxon>
        <taxon>Thalassiophysales</taxon>
        <taxon>Catenulaceae</taxon>
        <taxon>Amphora</taxon>
    </lineage>
</organism>
<feature type="chain" id="PRO_5035584502" evidence="3">
    <location>
        <begin position="27"/>
        <end position="684"/>
    </location>
</feature>
<evidence type="ECO:0000256" key="3">
    <source>
        <dbReference type="SAM" id="SignalP"/>
    </source>
</evidence>
<keyword evidence="2" id="KW-1133">Transmembrane helix</keyword>
<keyword evidence="2" id="KW-0812">Transmembrane</keyword>
<evidence type="ECO:0000256" key="1">
    <source>
        <dbReference type="SAM" id="MobiDB-lite"/>
    </source>
</evidence>
<proteinExistence type="predicted"/>
<evidence type="ECO:0000313" key="4">
    <source>
        <dbReference type="EMBL" id="CAE0413736.1"/>
    </source>
</evidence>
<feature type="transmembrane region" description="Helical" evidence="2">
    <location>
        <begin position="273"/>
        <end position="297"/>
    </location>
</feature>
<feature type="region of interest" description="Disordered" evidence="1">
    <location>
        <begin position="583"/>
        <end position="615"/>
    </location>
</feature>
<dbReference type="AlphaFoldDB" id="A0A6S8L6V8"/>
<feature type="transmembrane region" description="Helical" evidence="2">
    <location>
        <begin position="309"/>
        <end position="327"/>
    </location>
</feature>
<dbReference type="GO" id="GO:0016020">
    <property type="term" value="C:membrane"/>
    <property type="evidence" value="ECO:0007669"/>
    <property type="project" value="UniProtKB-SubCell"/>
</dbReference>
<dbReference type="GO" id="GO:0004930">
    <property type="term" value="F:G protein-coupled receptor activity"/>
    <property type="evidence" value="ECO:0007669"/>
    <property type="project" value="InterPro"/>
</dbReference>
<feature type="signal peptide" evidence="3">
    <location>
        <begin position="1"/>
        <end position="26"/>
    </location>
</feature>
<feature type="transmembrane region" description="Helical" evidence="2">
    <location>
        <begin position="538"/>
        <end position="562"/>
    </location>
</feature>
<feature type="transmembrane region" description="Helical" evidence="2">
    <location>
        <begin position="475"/>
        <end position="497"/>
    </location>
</feature>
<evidence type="ECO:0000313" key="5">
    <source>
        <dbReference type="EMBL" id="CAE0413737.1"/>
    </source>
</evidence>
<name>A0A6S8L6V8_9STRA</name>
<dbReference type="EMBL" id="HBIM01013581">
    <property type="protein sequence ID" value="CAE0413737.1"/>
    <property type="molecule type" value="Transcribed_RNA"/>
</dbReference>
<protein>
    <submittedName>
        <fullName evidence="5">Uncharacterized protein</fullName>
    </submittedName>
</protein>
<keyword evidence="3" id="KW-0732">Signal</keyword>
<gene>
    <name evidence="4" type="ORF">ACOF00016_LOCUS10980</name>
    <name evidence="5" type="ORF">ACOF00016_LOCUS10981</name>
</gene>
<evidence type="ECO:0000256" key="2">
    <source>
        <dbReference type="SAM" id="Phobius"/>
    </source>
</evidence>
<reference evidence="5" key="1">
    <citation type="submission" date="2021-01" db="EMBL/GenBank/DDBJ databases">
        <authorList>
            <person name="Corre E."/>
            <person name="Pelletier E."/>
            <person name="Niang G."/>
            <person name="Scheremetjew M."/>
            <person name="Finn R."/>
            <person name="Kale V."/>
            <person name="Holt S."/>
            <person name="Cochrane G."/>
            <person name="Meng A."/>
            <person name="Brown T."/>
            <person name="Cohen L."/>
        </authorList>
    </citation>
    <scope>NUCLEOTIDE SEQUENCE</scope>
    <source>
        <strain evidence="5">CCMP127</strain>
    </source>
</reference>
<feature type="transmembrane region" description="Helical" evidence="2">
    <location>
        <begin position="339"/>
        <end position="357"/>
    </location>
</feature>
<sequence length="684" mass="76244">MKFFPSGSFLFFAAISRLLVLPGGKAEGPAWGSSFGSDEPLCWTSSIATSSDAEIEEWESAIFDNVRQLSPPELQKECFESSGFSVQPLNLDAESSILTTKEYTFRIELQAIPKLINENIILNSTFSRGYVRLLLCDALERGFCNPLNDLRQPLINAVDTSDTDRYKYTQGDSLTALMDKQGSVVFSRWVQWDFKTNKTEPNIEDPYTLTVDITMELPKGTRRAPYFFLGHAVLTFDIENQEEGLRIDFADAVPDNIVQVRDPPKIDKVSDGMIIAVSVLIGIFGSIALFLLCFIIIYRKHAVMKLSQAPFLIGFTFFNLVSIAFSFTNLPVQDIFCKIHDPIIFVSLTAIGTIMVARTWRVYSTLSAALAFGQNDKRSEGFIGNVSEGLVMILDFLANFPFCWNVTNQTSTSTRNPLRVKVSERQPVMLAFMLTLPQIVLQTICVVQDSHSLFVELNDDLTYGRELCEMSKMSIDLAAVGISAVPCLIALWLVWIAKDLPSILNEKDQVFSTSGSCMVVAIIAFTLMLALNEPTTPVNLVVFLKCLMSIGIPMIMLFYITWPKVKRVLSGEKVIASSLFSSRPQSFGDATDSTNTGNGADLAESENGHSSNRPSFVTSVKLKQDDPLPLSFERSSLEVYKLLGHLSQRCGEGRALNSVEWKSLQVEIARLKMEVDRIEWDDDV</sequence>
<accession>A0A6S8L6V8</accession>
<dbReference type="EMBL" id="HBIM01013580">
    <property type="protein sequence ID" value="CAE0413736.1"/>
    <property type="molecule type" value="Transcribed_RNA"/>
</dbReference>